<keyword evidence="3" id="KW-0808">Transferase</keyword>
<accession>A0A2V0PIV2</accession>
<dbReference type="PANTHER" id="PTHR43619:SF2">
    <property type="entry name" value="S-ADENOSYL-L-METHIONINE-DEPENDENT METHYLTRANSFERASES SUPERFAMILY PROTEIN"/>
    <property type="match status" value="1"/>
</dbReference>
<dbReference type="InterPro" id="IPR011610">
    <property type="entry name" value="SAM_mthyl_Trfase_ML2640-like"/>
</dbReference>
<dbReference type="PANTHER" id="PTHR43619">
    <property type="entry name" value="S-ADENOSYL-L-METHIONINE-DEPENDENT METHYLTRANSFERASE YKTD-RELATED"/>
    <property type="match status" value="1"/>
</dbReference>
<dbReference type="Proteomes" id="UP000247498">
    <property type="component" value="Unassembled WGS sequence"/>
</dbReference>
<keyword evidence="5" id="KW-1185">Reference proteome</keyword>
<evidence type="ECO:0000313" key="5">
    <source>
        <dbReference type="Proteomes" id="UP000247498"/>
    </source>
</evidence>
<dbReference type="OrthoDB" id="203237at2759"/>
<dbReference type="InParanoid" id="A0A2V0PIV2"/>
<sequence length="371" mass="39496">MAVAQAGSAAPAVKSGLEEKSTIPDISPSGTGSFEALCSDGGGGARASSVVRLYRALLRPLLRPVLRAAMRNQVSTGQSMLLMRTFFTLYGMPHANNDQIALEFLSRLLPHEAEYLRARTLYGSLRGQLMIAPVVGVPGIGRFVDVRTAWLDEALGEALGKGAVQGVIIAAGFDTRAYRFARPGVCFFEIDLPGPSAEKRALVDAALPDAGAHPRPTYIAADLSKVSLSAALEGSGFDPSRPSVFLAEGLIYYLPPQAVRALFQAVAALAAPGSRFCFDWLRLSCLSGRALNCGFETLATAVSNRGEPFLSALDDETPGALDALARLFGFRCVSTAGARDMAAHFYGDKVPWWDHPATVATCFCYAVFEKV</sequence>
<dbReference type="AlphaFoldDB" id="A0A2V0PIV2"/>
<evidence type="ECO:0000256" key="3">
    <source>
        <dbReference type="ARBA" id="ARBA00022679"/>
    </source>
</evidence>
<dbReference type="STRING" id="307507.A0A2V0PIV2"/>
<dbReference type="GO" id="GO:0032259">
    <property type="term" value="P:methylation"/>
    <property type="evidence" value="ECO:0007669"/>
    <property type="project" value="UniProtKB-KW"/>
</dbReference>
<dbReference type="NCBIfam" id="TIGR00027">
    <property type="entry name" value="mthyl_TIGR00027"/>
    <property type="match status" value="1"/>
</dbReference>
<name>A0A2V0PIV2_9CHLO</name>
<evidence type="ECO:0000256" key="2">
    <source>
        <dbReference type="ARBA" id="ARBA00022603"/>
    </source>
</evidence>
<reference evidence="4 5" key="1">
    <citation type="journal article" date="2018" name="Sci. Rep.">
        <title>Raphidocelis subcapitata (=Pseudokirchneriella subcapitata) provides an insight into genome evolution and environmental adaptations in the Sphaeropleales.</title>
        <authorList>
            <person name="Suzuki S."/>
            <person name="Yamaguchi H."/>
            <person name="Nakajima N."/>
            <person name="Kawachi M."/>
        </authorList>
    </citation>
    <scope>NUCLEOTIDE SEQUENCE [LARGE SCALE GENOMIC DNA]</scope>
    <source>
        <strain evidence="4 5">NIES-35</strain>
    </source>
</reference>
<dbReference type="GO" id="GO:0008168">
    <property type="term" value="F:methyltransferase activity"/>
    <property type="evidence" value="ECO:0007669"/>
    <property type="project" value="UniProtKB-KW"/>
</dbReference>
<dbReference type="Gene3D" id="3.40.50.150">
    <property type="entry name" value="Vaccinia Virus protein VP39"/>
    <property type="match status" value="1"/>
</dbReference>
<dbReference type="Pfam" id="PF04072">
    <property type="entry name" value="LCM"/>
    <property type="match status" value="1"/>
</dbReference>
<organism evidence="4 5">
    <name type="scientific">Raphidocelis subcapitata</name>
    <dbReference type="NCBI Taxonomy" id="307507"/>
    <lineage>
        <taxon>Eukaryota</taxon>
        <taxon>Viridiplantae</taxon>
        <taxon>Chlorophyta</taxon>
        <taxon>core chlorophytes</taxon>
        <taxon>Chlorophyceae</taxon>
        <taxon>CS clade</taxon>
        <taxon>Sphaeropleales</taxon>
        <taxon>Selenastraceae</taxon>
        <taxon>Raphidocelis</taxon>
    </lineage>
</organism>
<dbReference type="InterPro" id="IPR007213">
    <property type="entry name" value="Ppm1/Ppm2/Tcmp"/>
</dbReference>
<dbReference type="EMBL" id="BDRX01000095">
    <property type="protein sequence ID" value="GBF97237.1"/>
    <property type="molecule type" value="Genomic_DNA"/>
</dbReference>
<comment type="caution">
    <text evidence="4">The sequence shown here is derived from an EMBL/GenBank/DDBJ whole genome shotgun (WGS) entry which is preliminary data.</text>
</comment>
<gene>
    <name evidence="4" type="ORF">Rsub_09928</name>
</gene>
<comment type="similarity">
    <text evidence="1">Belongs to the UPF0677 family.</text>
</comment>
<dbReference type="InterPro" id="IPR029063">
    <property type="entry name" value="SAM-dependent_MTases_sf"/>
</dbReference>
<keyword evidence="2" id="KW-0489">Methyltransferase</keyword>
<dbReference type="SUPFAM" id="SSF53335">
    <property type="entry name" value="S-adenosyl-L-methionine-dependent methyltransferases"/>
    <property type="match status" value="1"/>
</dbReference>
<proteinExistence type="inferred from homology"/>
<evidence type="ECO:0000256" key="1">
    <source>
        <dbReference type="ARBA" id="ARBA00008138"/>
    </source>
</evidence>
<protein>
    <recommendedName>
        <fullName evidence="6">S-adenosyl-L-methionine-dependent methyltransferase</fullName>
    </recommendedName>
</protein>
<evidence type="ECO:0008006" key="6">
    <source>
        <dbReference type="Google" id="ProtNLM"/>
    </source>
</evidence>
<evidence type="ECO:0000313" key="4">
    <source>
        <dbReference type="EMBL" id="GBF97237.1"/>
    </source>
</evidence>